<dbReference type="STRING" id="94208.A0A2S4KZW7"/>
<dbReference type="AlphaFoldDB" id="A0A2S4KZW7"/>
<evidence type="ECO:0000313" key="3">
    <source>
        <dbReference type="Proteomes" id="UP000237481"/>
    </source>
</evidence>
<feature type="region of interest" description="Disordered" evidence="1">
    <location>
        <begin position="89"/>
        <end position="108"/>
    </location>
</feature>
<proteinExistence type="predicted"/>
<reference evidence="2 3" key="1">
    <citation type="submission" date="2018-01" db="EMBL/GenBank/DDBJ databases">
        <title>Harnessing the power of phylogenomics to disentangle the directionality and signatures of interkingdom host jumping in the parasitic fungal genus Tolypocladium.</title>
        <authorList>
            <person name="Quandt C.A."/>
            <person name="Patterson W."/>
            <person name="Spatafora J.W."/>
        </authorList>
    </citation>
    <scope>NUCLEOTIDE SEQUENCE [LARGE SCALE GENOMIC DNA]</scope>
    <source>
        <strain evidence="2 3">NRBC 100945</strain>
    </source>
</reference>
<dbReference type="Proteomes" id="UP000237481">
    <property type="component" value="Unassembled WGS sequence"/>
</dbReference>
<feature type="compositionally biased region" description="Basic and acidic residues" evidence="1">
    <location>
        <begin position="263"/>
        <end position="276"/>
    </location>
</feature>
<dbReference type="OrthoDB" id="409136at2759"/>
<protein>
    <submittedName>
        <fullName evidence="2">Uncharacterized protein</fullName>
    </submittedName>
</protein>
<accession>A0A2S4KZW7</accession>
<gene>
    <name evidence="2" type="ORF">TPAR_04107</name>
</gene>
<organism evidence="2 3">
    <name type="scientific">Tolypocladium paradoxum</name>
    <dbReference type="NCBI Taxonomy" id="94208"/>
    <lineage>
        <taxon>Eukaryota</taxon>
        <taxon>Fungi</taxon>
        <taxon>Dikarya</taxon>
        <taxon>Ascomycota</taxon>
        <taxon>Pezizomycotina</taxon>
        <taxon>Sordariomycetes</taxon>
        <taxon>Hypocreomycetidae</taxon>
        <taxon>Hypocreales</taxon>
        <taxon>Ophiocordycipitaceae</taxon>
        <taxon>Tolypocladium</taxon>
    </lineage>
</organism>
<keyword evidence="3" id="KW-1185">Reference proteome</keyword>
<comment type="caution">
    <text evidence="2">The sequence shown here is derived from an EMBL/GenBank/DDBJ whole genome shotgun (WGS) entry which is preliminary data.</text>
</comment>
<dbReference type="EMBL" id="PKSG01000419">
    <property type="protein sequence ID" value="POR35695.1"/>
    <property type="molecule type" value="Genomic_DNA"/>
</dbReference>
<evidence type="ECO:0000313" key="2">
    <source>
        <dbReference type="EMBL" id="POR35695.1"/>
    </source>
</evidence>
<feature type="region of interest" description="Disordered" evidence="1">
    <location>
        <begin position="237"/>
        <end position="276"/>
    </location>
</feature>
<name>A0A2S4KZW7_9HYPO</name>
<sequence>MASAGFDASDLITFLGQFEERRSGDFYQLTGQGGPFVAASGPYYAPEIVLSEPRAPSLPRTERDTTSLASSATPRSAMFDGFDSYSAYSTSTAPPRRGHEPPHRQRAAVPDAPVTWLPCEFRRLSGCGANFALDDVEPWIEHMIAQHLERNFPEKCICWFCDHADFRAASGLQEDKEKAYRRRMHHIAEHFRNGKTALDIRWDFHFLDHVHNQHLIEEHVFQWATRQSELRLPRGMTFANHPRAGRPRGEEFGERHRGHARRRDGSRPLRVRRAME</sequence>
<evidence type="ECO:0000256" key="1">
    <source>
        <dbReference type="SAM" id="MobiDB-lite"/>
    </source>
</evidence>